<dbReference type="KEGG" id="vg:5179556"/>
<dbReference type="Proteomes" id="UP000203987">
    <property type="component" value="Genome"/>
</dbReference>
<dbReference type="RefSeq" id="YP_001029368.1">
    <property type="nucleotide sequence ID" value="NC_008870.1"/>
</dbReference>
<evidence type="ECO:0000313" key="3">
    <source>
        <dbReference type="Proteomes" id="UP000203987"/>
    </source>
</evidence>
<keyword evidence="1" id="KW-1133">Transmembrane helix</keyword>
<dbReference type="GeneID" id="5179556"/>
<keyword evidence="1" id="KW-0812">Transmembrane</keyword>
<proteinExistence type="predicted"/>
<reference evidence="2 3" key="1">
    <citation type="journal article" date="2007" name="J. Virol.">
        <title>Genomic and morphological features of a banchine polydnavirus: comparison with bracoviruses and ichnoviruses.</title>
        <authorList>
            <person name="Lapointe R."/>
            <person name="Tanaka K."/>
            <person name="Barney W.E."/>
            <person name="Whitfield J.B."/>
            <person name="Banks J.C."/>
            <person name="Beliveau C."/>
            <person name="Stoltz D."/>
            <person name="Webb B.A."/>
            <person name="Cusson M."/>
        </authorList>
    </citation>
    <scope>NUCLEOTIDE SEQUENCE [LARGE SCALE GENOMIC DNA]</scope>
</reference>
<accession>A2PZS5</accession>
<keyword evidence="1" id="KW-0472">Membrane</keyword>
<sequence length="184" mass="21247">MGELIAEVDHPIYKELIVIASRINEIEKEFAEAGRSMYTELMIVSSRKMEMDEEAQKRRSVVKHYLHHVSRLACILVMIIIPVVIGFGYSLVYLLLTNNQRSEKERIVNALYELLCVTFLGSLFLTLGLLTVAVSNLTRMMEIETDIPVKDIVRRFILIWFFTMTSYVVVIAIVSFIGFLILRR</sequence>
<feature type="transmembrane region" description="Helical" evidence="1">
    <location>
        <begin position="108"/>
        <end position="137"/>
    </location>
</feature>
<name>A2PZS5_9VIRU</name>
<feature type="transmembrane region" description="Helical" evidence="1">
    <location>
        <begin position="69"/>
        <end position="96"/>
    </location>
</feature>
<protein>
    <submittedName>
        <fullName evidence="2">GfV-B26-ORF1</fullName>
    </submittedName>
</protein>
<organism evidence="2 3">
    <name type="scientific">Ichnoviriform fumiferanae</name>
    <dbReference type="NCBI Taxonomy" id="419435"/>
    <lineage>
        <taxon>Viruses</taxon>
        <taxon>Viruses incertae sedis</taxon>
        <taxon>Polydnaviriformidae</taxon>
        <taxon>Ichnoviriform</taxon>
    </lineage>
</organism>
<feature type="transmembrane region" description="Helical" evidence="1">
    <location>
        <begin position="157"/>
        <end position="182"/>
    </location>
</feature>
<dbReference type="EMBL" id="AB289938">
    <property type="protein sequence ID" value="BAF45497.1"/>
    <property type="molecule type" value="Genomic_DNA"/>
</dbReference>
<evidence type="ECO:0000256" key="1">
    <source>
        <dbReference type="SAM" id="Phobius"/>
    </source>
</evidence>
<evidence type="ECO:0000313" key="2">
    <source>
        <dbReference type="EMBL" id="BAF45497.1"/>
    </source>
</evidence>